<feature type="domain" description="Reverse transcriptase" evidence="1">
    <location>
        <begin position="334"/>
        <end position="525"/>
    </location>
</feature>
<dbReference type="PANTHER" id="PTHR19446">
    <property type="entry name" value="REVERSE TRANSCRIPTASES"/>
    <property type="match status" value="1"/>
</dbReference>
<protein>
    <recommendedName>
        <fullName evidence="1">Reverse transcriptase domain-containing protein</fullName>
    </recommendedName>
</protein>
<sequence length="525" mass="59210">MGDFNIDALNNNHPSTKRFVDLLRSFDLELLVKSPTRVTQSTQSTIDNIISNVPSVAVSVVNTAISDHYGQEAIISGVKIEREPKITKTIRDLRPGNIALLNASLSKEKWKFQESVHSVEQHFKTFSDALNFHVNVCCPSKSIKTCPKKANNKWITKGILVSREKLKFFSEIQKTSSNEEFKRFFQNYKRIYRKVIQAAKAYDVSKSIISSKNVSKTAWNIINNKNKQSSKQIKLKIGDRLVEDAAEVASKFNGFFASVACEQGSRPSPPQGNPRRRQCPAASLALAPVVEEELEKIIQQLPAKKSNDLNLMSAWLIKKCSEHIVRPLTQLVNFSFEQGVFPSLLKAAKVSPIFKKDDPFSLQNYRPVSILPVLSKIFEKLFMTRMLQFLNKHNQLSEDQFGFRKGKSTIDAVVSLVDMVVEGLERRDPTLSVFLDLSKAFDCVDHVALLDNLESHGIRGVPLQWLRSFLSYRTQIVQISNKSSEPIHLSYGVPQGSILSPILFLIYVNDIGSSVRHGRLVQYAD</sequence>
<dbReference type="AlphaFoldDB" id="A0A1B6KHU0"/>
<evidence type="ECO:0000313" key="2">
    <source>
        <dbReference type="EMBL" id="JAT11022.1"/>
    </source>
</evidence>
<evidence type="ECO:0000259" key="1">
    <source>
        <dbReference type="PROSITE" id="PS50878"/>
    </source>
</evidence>
<dbReference type="GO" id="GO:0071897">
    <property type="term" value="P:DNA biosynthetic process"/>
    <property type="evidence" value="ECO:0007669"/>
    <property type="project" value="UniProtKB-ARBA"/>
</dbReference>
<accession>A0A1B6KHU0</accession>
<name>A0A1B6KHU0_9HEMI</name>
<dbReference type="SUPFAM" id="SSF56672">
    <property type="entry name" value="DNA/RNA polymerases"/>
    <property type="match status" value="1"/>
</dbReference>
<gene>
    <name evidence="2" type="ORF">g.46387</name>
</gene>
<reference evidence="2" key="1">
    <citation type="submission" date="2015-11" db="EMBL/GenBank/DDBJ databases">
        <title>De novo transcriptome assembly of four potential Pierce s Disease insect vectors from Arizona vineyards.</title>
        <authorList>
            <person name="Tassone E.E."/>
        </authorList>
    </citation>
    <scope>NUCLEOTIDE SEQUENCE</scope>
</reference>
<dbReference type="PROSITE" id="PS50878">
    <property type="entry name" value="RT_POL"/>
    <property type="match status" value="1"/>
</dbReference>
<dbReference type="Pfam" id="PF00078">
    <property type="entry name" value="RVT_1"/>
    <property type="match status" value="1"/>
</dbReference>
<organism evidence="2">
    <name type="scientific">Graphocephala atropunctata</name>
    <dbReference type="NCBI Taxonomy" id="36148"/>
    <lineage>
        <taxon>Eukaryota</taxon>
        <taxon>Metazoa</taxon>
        <taxon>Ecdysozoa</taxon>
        <taxon>Arthropoda</taxon>
        <taxon>Hexapoda</taxon>
        <taxon>Insecta</taxon>
        <taxon>Pterygota</taxon>
        <taxon>Neoptera</taxon>
        <taxon>Paraneoptera</taxon>
        <taxon>Hemiptera</taxon>
        <taxon>Auchenorrhyncha</taxon>
        <taxon>Membracoidea</taxon>
        <taxon>Cicadellidae</taxon>
        <taxon>Cicadellinae</taxon>
        <taxon>Cicadellini</taxon>
        <taxon>Graphocephala</taxon>
    </lineage>
</organism>
<dbReference type="CDD" id="cd01650">
    <property type="entry name" value="RT_nLTR_like"/>
    <property type="match status" value="1"/>
</dbReference>
<dbReference type="EMBL" id="GEBQ01028955">
    <property type="protein sequence ID" value="JAT11022.1"/>
    <property type="molecule type" value="Transcribed_RNA"/>
</dbReference>
<dbReference type="InterPro" id="IPR000477">
    <property type="entry name" value="RT_dom"/>
</dbReference>
<dbReference type="InterPro" id="IPR043502">
    <property type="entry name" value="DNA/RNA_pol_sf"/>
</dbReference>
<feature type="non-terminal residue" evidence="2">
    <location>
        <position position="525"/>
    </location>
</feature>
<proteinExistence type="predicted"/>